<comment type="caution">
    <text evidence="4">The sequence shown here is derived from an EMBL/GenBank/DDBJ whole genome shotgun (WGS) entry which is preliminary data.</text>
</comment>
<proteinExistence type="predicted"/>
<dbReference type="Pfam" id="PF22055">
    <property type="entry name" value="MvaT_DBD"/>
    <property type="match status" value="1"/>
</dbReference>
<gene>
    <name evidence="4" type="ORF">LCGC14_0328130</name>
</gene>
<reference evidence="4" key="1">
    <citation type="journal article" date="2015" name="Nature">
        <title>Complex archaea that bridge the gap between prokaryotes and eukaryotes.</title>
        <authorList>
            <person name="Spang A."/>
            <person name="Saw J.H."/>
            <person name="Jorgensen S.L."/>
            <person name="Zaremba-Niedzwiedzka K."/>
            <person name="Martijn J."/>
            <person name="Lind A.E."/>
            <person name="van Eijk R."/>
            <person name="Schleper C."/>
            <person name="Guy L."/>
            <person name="Ettema T.J."/>
        </authorList>
    </citation>
    <scope>NUCLEOTIDE SEQUENCE</scope>
</reference>
<organism evidence="4">
    <name type="scientific">marine sediment metagenome</name>
    <dbReference type="NCBI Taxonomy" id="412755"/>
    <lineage>
        <taxon>unclassified sequences</taxon>
        <taxon>metagenomes</taxon>
        <taxon>ecological metagenomes</taxon>
    </lineage>
</organism>
<feature type="region of interest" description="Disordered" evidence="2">
    <location>
        <begin position="66"/>
        <end position="85"/>
    </location>
</feature>
<keyword evidence="1" id="KW-0175">Coiled coil</keyword>
<name>A0A0F9TMV4_9ZZZZ</name>
<feature type="coiled-coil region" evidence="1">
    <location>
        <begin position="4"/>
        <end position="34"/>
    </location>
</feature>
<feature type="domain" description="MvaT DNA-binding" evidence="3">
    <location>
        <begin position="80"/>
        <end position="114"/>
    </location>
</feature>
<dbReference type="AlphaFoldDB" id="A0A0F9TMV4"/>
<dbReference type="EMBL" id="LAZR01000228">
    <property type="protein sequence ID" value="KKN80594.1"/>
    <property type="molecule type" value="Genomic_DNA"/>
</dbReference>
<evidence type="ECO:0000256" key="2">
    <source>
        <dbReference type="SAM" id="MobiDB-lite"/>
    </source>
</evidence>
<dbReference type="InterPro" id="IPR035616">
    <property type="entry name" value="MvaT_DBD"/>
</dbReference>
<evidence type="ECO:0000256" key="1">
    <source>
        <dbReference type="SAM" id="Coils"/>
    </source>
</evidence>
<dbReference type="NCBIfam" id="NF041859">
    <property type="entry name" value="silencer_MvaTU"/>
    <property type="match status" value="1"/>
</dbReference>
<sequence>MSLYLEHRTKLQALEKLKAELSQLEESQAFKQEKGFTEGLKKLMSDYDMTPNQVLSVLNIKNESEVSAKSSRRKSAPVTYTNPNSGEKVIAKTRANKRVKAWIAQYGRGVVEGWASRD</sequence>
<evidence type="ECO:0000259" key="3">
    <source>
        <dbReference type="Pfam" id="PF22055"/>
    </source>
</evidence>
<protein>
    <recommendedName>
        <fullName evidence="3">MvaT DNA-binding domain-containing protein</fullName>
    </recommendedName>
</protein>
<evidence type="ECO:0000313" key="4">
    <source>
        <dbReference type="EMBL" id="KKN80594.1"/>
    </source>
</evidence>
<accession>A0A0F9TMV4</accession>